<proteinExistence type="predicted"/>
<name>A0A081C3Y6_VECG1</name>
<feature type="domain" description="EVE" evidence="1">
    <location>
        <begin position="10"/>
        <end position="140"/>
    </location>
</feature>
<evidence type="ECO:0000259" key="1">
    <source>
        <dbReference type="Pfam" id="PF01878"/>
    </source>
</evidence>
<evidence type="ECO:0000313" key="3">
    <source>
        <dbReference type="Proteomes" id="UP000030661"/>
    </source>
</evidence>
<gene>
    <name evidence="2" type="ORF">U27_06268</name>
</gene>
<dbReference type="eggNOG" id="COG1637">
    <property type="taxonomic scope" value="Bacteria"/>
</dbReference>
<dbReference type="Proteomes" id="UP000030661">
    <property type="component" value="Unassembled WGS sequence"/>
</dbReference>
<dbReference type="SUPFAM" id="SSF88697">
    <property type="entry name" value="PUA domain-like"/>
    <property type="match status" value="1"/>
</dbReference>
<dbReference type="InterPro" id="IPR015947">
    <property type="entry name" value="PUA-like_sf"/>
</dbReference>
<organism evidence="2">
    <name type="scientific">Vecturithrix granuli</name>
    <dbReference type="NCBI Taxonomy" id="1499967"/>
    <lineage>
        <taxon>Bacteria</taxon>
        <taxon>Candidatus Moduliflexota</taxon>
        <taxon>Candidatus Vecturitrichia</taxon>
        <taxon>Candidatus Vecturitrichales</taxon>
        <taxon>Candidatus Vecturitrichaceae</taxon>
        <taxon>Candidatus Vecturithrix</taxon>
    </lineage>
</organism>
<accession>A0A081C3Y6</accession>
<protein>
    <recommendedName>
        <fullName evidence="1">EVE domain-containing protein</fullName>
    </recommendedName>
</protein>
<dbReference type="STRING" id="1499967.U27_06268"/>
<dbReference type="Pfam" id="PF01878">
    <property type="entry name" value="EVE"/>
    <property type="match status" value="1"/>
</dbReference>
<dbReference type="Gene3D" id="3.10.590.10">
    <property type="entry name" value="ph1033 like domains"/>
    <property type="match status" value="1"/>
</dbReference>
<dbReference type="AlphaFoldDB" id="A0A081C3Y6"/>
<keyword evidence="3" id="KW-1185">Reference proteome</keyword>
<sequence length="342" mass="40453">MSDHESTERQYWLWVTRPEYYLDEEGNDREDLEPANTEASDGWWTCHRETRKGDLVLLYRSRIKKDIAYLIQAESDAYSIRDENEEGWEYGCNYRVLYKFSPPISLQTLKKEPTLSNWVPLRLSFQRSVFQIQPDVWEKLNHLIIQYHPEYKQFLSKIEYDHFYQTKIPLPIYEQAERTTELQLFSNIKQTPFEFRPGCPPKISSTVSSQTERRVDVALRHNDLQQALYRQLAEKYGEKNVGTEIDSGIGTSIDVVVRQGEEYWFYEIKTDPSPRVCIRQAIGQLLEYAFWPGSQEATRLIIVSEVKIDRDGEKYLQTLKDRYALPLDYEQIVTETGNCRWG</sequence>
<reference evidence="2" key="1">
    <citation type="journal article" date="2015" name="PeerJ">
        <title>First genomic representation of candidate bacterial phylum KSB3 points to enhanced environmental sensing as a trigger of wastewater bulking.</title>
        <authorList>
            <person name="Sekiguchi Y."/>
            <person name="Ohashi A."/>
            <person name="Parks D.H."/>
            <person name="Yamauchi T."/>
            <person name="Tyson G.W."/>
            <person name="Hugenholtz P."/>
        </authorList>
    </citation>
    <scope>NUCLEOTIDE SEQUENCE [LARGE SCALE GENOMIC DNA]</scope>
</reference>
<dbReference type="InterPro" id="IPR002740">
    <property type="entry name" value="EVE_domain"/>
</dbReference>
<evidence type="ECO:0000313" key="2">
    <source>
        <dbReference type="EMBL" id="GAK59291.1"/>
    </source>
</evidence>
<dbReference type="HOGENOM" id="CLU_810532_0_0_0"/>
<dbReference type="eggNOG" id="COG0457">
    <property type="taxonomic scope" value="Bacteria"/>
</dbReference>
<dbReference type="EMBL" id="DF820469">
    <property type="protein sequence ID" value="GAK59291.1"/>
    <property type="molecule type" value="Genomic_DNA"/>
</dbReference>